<dbReference type="AlphaFoldDB" id="A0A3Q8CCY0"/>
<gene>
    <name evidence="5" type="ORF">BSQ49_09630</name>
</gene>
<comment type="cofactor">
    <cofactor evidence="1">
        <name>pyridoxal 5'-phosphate</name>
        <dbReference type="ChEBI" id="CHEBI:597326"/>
    </cofactor>
</comment>
<dbReference type="PANTHER" id="PTHR42832">
    <property type="entry name" value="AMINO ACID AMINOTRANSFERASE"/>
    <property type="match status" value="1"/>
</dbReference>
<evidence type="ECO:0000259" key="4">
    <source>
        <dbReference type="Pfam" id="PF00155"/>
    </source>
</evidence>
<dbReference type="GO" id="GO:0008483">
    <property type="term" value="F:transaminase activity"/>
    <property type="evidence" value="ECO:0007669"/>
    <property type="project" value="UniProtKB-KW"/>
</dbReference>
<dbReference type="CDD" id="cd00609">
    <property type="entry name" value="AAT_like"/>
    <property type="match status" value="1"/>
</dbReference>
<feature type="domain" description="Aminotransferase class I/classII large" evidence="4">
    <location>
        <begin position="32"/>
        <end position="381"/>
    </location>
</feature>
<evidence type="ECO:0000313" key="6">
    <source>
        <dbReference type="Proteomes" id="UP000314960"/>
    </source>
</evidence>
<dbReference type="PANTHER" id="PTHR42832:SF3">
    <property type="entry name" value="L-GLUTAMINE--4-(METHYLSULFANYL)-2-OXOBUTANOATE AMINOTRANSFERASE"/>
    <property type="match status" value="1"/>
</dbReference>
<dbReference type="KEGG" id="lhw:BSQ49_09630"/>
<protein>
    <submittedName>
        <fullName evidence="5">Aspartate aminotransferase</fullName>
    </submittedName>
</protein>
<dbReference type="RefSeq" id="WP_141054579.1">
    <property type="nucleotide sequence ID" value="NZ_CP018176.1"/>
</dbReference>
<dbReference type="InterPro" id="IPR004839">
    <property type="entry name" value="Aminotransferase_I/II_large"/>
</dbReference>
<evidence type="ECO:0000256" key="3">
    <source>
        <dbReference type="ARBA" id="ARBA00022679"/>
    </source>
</evidence>
<dbReference type="GO" id="GO:0030170">
    <property type="term" value="F:pyridoxal phosphate binding"/>
    <property type="evidence" value="ECO:0007669"/>
    <property type="project" value="InterPro"/>
</dbReference>
<name>A0A3Q8CCY0_9LACO</name>
<keyword evidence="2 5" id="KW-0032">Aminotransferase</keyword>
<organism evidence="5 6">
    <name type="scientific">Liquorilactobacillus hordei</name>
    <dbReference type="NCBI Taxonomy" id="468911"/>
    <lineage>
        <taxon>Bacteria</taxon>
        <taxon>Bacillati</taxon>
        <taxon>Bacillota</taxon>
        <taxon>Bacilli</taxon>
        <taxon>Lactobacillales</taxon>
        <taxon>Lactobacillaceae</taxon>
        <taxon>Liquorilactobacillus</taxon>
    </lineage>
</organism>
<dbReference type="Proteomes" id="UP000314960">
    <property type="component" value="Chromosome"/>
</dbReference>
<dbReference type="InterPro" id="IPR050881">
    <property type="entry name" value="LL-DAP_aminotransferase"/>
</dbReference>
<dbReference type="InterPro" id="IPR015421">
    <property type="entry name" value="PyrdxlP-dep_Trfase_major"/>
</dbReference>
<dbReference type="EMBL" id="CP018176">
    <property type="protein sequence ID" value="AUJ30418.1"/>
    <property type="molecule type" value="Genomic_DNA"/>
</dbReference>
<evidence type="ECO:0000313" key="5">
    <source>
        <dbReference type="EMBL" id="AUJ30418.1"/>
    </source>
</evidence>
<evidence type="ECO:0000256" key="1">
    <source>
        <dbReference type="ARBA" id="ARBA00001933"/>
    </source>
</evidence>
<accession>A0A3Q8CCY0</accession>
<dbReference type="InterPro" id="IPR015424">
    <property type="entry name" value="PyrdxlP-dep_Trfase"/>
</dbReference>
<reference evidence="5 6" key="1">
    <citation type="submission" date="2016-11" db="EMBL/GenBank/DDBJ databases">
        <title>Interaction between Lactobacillus species and yeast in water kefir.</title>
        <authorList>
            <person name="Behr J."/>
            <person name="Xu D."/>
            <person name="Vogel R.F."/>
        </authorList>
    </citation>
    <scope>NUCLEOTIDE SEQUENCE [LARGE SCALE GENOMIC DNA]</scope>
    <source>
        <strain evidence="5 6">TMW 1.1822</strain>
    </source>
</reference>
<dbReference type="SUPFAM" id="SSF53383">
    <property type="entry name" value="PLP-dependent transferases"/>
    <property type="match status" value="1"/>
</dbReference>
<dbReference type="InterPro" id="IPR015422">
    <property type="entry name" value="PyrdxlP-dep_Trfase_small"/>
</dbReference>
<dbReference type="Gene3D" id="3.40.640.10">
    <property type="entry name" value="Type I PLP-dependent aspartate aminotransferase-like (Major domain)"/>
    <property type="match status" value="1"/>
</dbReference>
<dbReference type="Gene3D" id="3.90.1150.10">
    <property type="entry name" value="Aspartate Aminotransferase, domain 1"/>
    <property type="match status" value="1"/>
</dbReference>
<proteinExistence type="predicted"/>
<sequence length="386" mass="43166">MEFLTSNKVKDIVPNFFEQLDKKISQIEDKDTMIDLAKGNPDQPTPSFIIESLKKAVDVKSNHGYTPFDGKQNFLDAIARYYKKIYNVKIEAQKEILTFSGSVVGISAIPQIILNSGDYVITTDPCYPEYYTSVSLAGGKLYQLPITKKNHYLPELDKIPTEIVKQSKILLLNYPNNPTGATATEKFFEQAIEFGKKNKILVVNDFAYAAIGYGQQPISLLQIEGAKKYAVELNTLSKTYDMAGWRVGYVLGNESVIMALKKYHSHVYSTVFGAIQDAATAGLDSDQAAARHIRDVYQNRRDVLVHGLRSLGWDVEKSQGTFFIWVKVPSGYSGQKFAELILEQANVVVAPGIGFGSSGKDYIRLSLTHDEKILKEVIKRFSALKY</sequence>
<evidence type="ECO:0000256" key="2">
    <source>
        <dbReference type="ARBA" id="ARBA00022576"/>
    </source>
</evidence>
<keyword evidence="3 5" id="KW-0808">Transferase</keyword>
<dbReference type="Pfam" id="PF00155">
    <property type="entry name" value="Aminotran_1_2"/>
    <property type="match status" value="1"/>
</dbReference>